<keyword evidence="2" id="KW-1185">Reference proteome</keyword>
<accession>A0ABY4Q245</accession>
<gene>
    <name evidence="1" type="ORF">M4V62_36665</name>
</gene>
<dbReference type="Proteomes" id="UP000829992">
    <property type="component" value="Chromosome"/>
</dbReference>
<organism evidence="1 2">
    <name type="scientific">Streptomyces durmitorensis</name>
    <dbReference type="NCBI Taxonomy" id="319947"/>
    <lineage>
        <taxon>Bacteria</taxon>
        <taxon>Bacillati</taxon>
        <taxon>Actinomycetota</taxon>
        <taxon>Actinomycetes</taxon>
        <taxon>Kitasatosporales</taxon>
        <taxon>Streptomycetaceae</taxon>
        <taxon>Streptomyces</taxon>
    </lineage>
</organism>
<dbReference type="Pfam" id="PF15575">
    <property type="entry name" value="Imm49"/>
    <property type="match status" value="2"/>
</dbReference>
<dbReference type="RefSeq" id="WP_249591485.1">
    <property type="nucleotide sequence ID" value="NZ_BAAAQL010000035.1"/>
</dbReference>
<proteinExistence type="predicted"/>
<name>A0ABY4Q245_9ACTN</name>
<evidence type="ECO:0000313" key="1">
    <source>
        <dbReference type="EMBL" id="UQT60151.1"/>
    </source>
</evidence>
<protein>
    <submittedName>
        <fullName evidence="1">Immunity 49 family protein</fullName>
    </submittedName>
</protein>
<dbReference type="EMBL" id="CP097289">
    <property type="protein sequence ID" value="UQT60151.1"/>
    <property type="molecule type" value="Genomic_DNA"/>
</dbReference>
<reference evidence="1 2" key="1">
    <citation type="submission" date="2022-05" db="EMBL/GenBank/DDBJ databases">
        <authorList>
            <person name="Zhou X."/>
            <person name="Li K."/>
            <person name="Man Y."/>
        </authorList>
    </citation>
    <scope>NUCLEOTIDE SEQUENCE [LARGE SCALE GENOMIC DNA]</scope>
    <source>
        <strain evidence="1 2">MS405</strain>
    </source>
</reference>
<dbReference type="InterPro" id="IPR029074">
    <property type="entry name" value="Imm49"/>
</dbReference>
<evidence type="ECO:0000313" key="2">
    <source>
        <dbReference type="Proteomes" id="UP000829992"/>
    </source>
</evidence>
<sequence>MRIERHHIDEAAVLAAREDFTNQIGRRVRSMSKAGPITGYDWGLLAEEFVSYLGALSVETPDLHTPEAKAALRDASEAAVGKVAYAAYYPVASFQVSLDYVNFGMGYDAGSDGERETVSAYEWIDAFCLAVLAGRAEWHGEAFHFARETPQQGAAGRPAVELINGLMAYVIGDTGDDDASYPPSKEEKLAALDAALARIKDLDRELDAGLIDKPESTALRGLRALAAHAQEEFAAALTTLLTRHSSVSARSTQPDTLLPLLPLTLAALAYRREGWQVPVETDYLPHALVTGFETPGPRVGAFGRDRRPDAGAQLAAGPVEFARPEHPRPLTDEIVALFQRDTDEVLAPDREEPVSAADWSDAMSDQESLFRFRSTLTSDVTDEQLANLALASRLGAEAFLAAHGEARRDPHHTGPWRWLTAVDFALITGTREHLAPLVLIDPALLADGSAYASYYQALHAYLRGTHPEEAAERAVADRENCIRWGFFPPPSVLLSQLVEGDEESFNLALIDALEAHRDHYRVADRAEDPNAAINLNILALTCHARRRGWNIHVSSPYLPARLLHAAQPL</sequence>